<dbReference type="EMBL" id="BJZT01000042">
    <property type="protein sequence ID" value="GEP01387.1"/>
    <property type="molecule type" value="Genomic_DNA"/>
</dbReference>
<reference evidence="2 3" key="1">
    <citation type="submission" date="2019-07" db="EMBL/GenBank/DDBJ databases">
        <title>Whole genome shotgun sequence of Methylobacterium haplocladii NBRC 107714.</title>
        <authorList>
            <person name="Hosoyama A."/>
            <person name="Uohara A."/>
            <person name="Ohji S."/>
            <person name="Ichikawa N."/>
        </authorList>
    </citation>
    <scope>NUCLEOTIDE SEQUENCE [LARGE SCALE GENOMIC DNA]</scope>
    <source>
        <strain evidence="2 3">NBRC 107714</strain>
    </source>
</reference>
<dbReference type="InterPro" id="IPR027051">
    <property type="entry name" value="XdhC_Rossmann_dom"/>
</dbReference>
<dbReference type="Proteomes" id="UP000321258">
    <property type="component" value="Unassembled WGS sequence"/>
</dbReference>
<organism evidence="2 3">
    <name type="scientific">Methylobacterium haplocladii</name>
    <dbReference type="NCBI Taxonomy" id="1176176"/>
    <lineage>
        <taxon>Bacteria</taxon>
        <taxon>Pseudomonadati</taxon>
        <taxon>Pseudomonadota</taxon>
        <taxon>Alphaproteobacteria</taxon>
        <taxon>Hyphomicrobiales</taxon>
        <taxon>Methylobacteriaceae</taxon>
        <taxon>Methylobacterium</taxon>
    </lineage>
</organism>
<evidence type="ECO:0000259" key="1">
    <source>
        <dbReference type="Pfam" id="PF13478"/>
    </source>
</evidence>
<comment type="caution">
    <text evidence="2">The sequence shown here is derived from an EMBL/GenBank/DDBJ whole genome shotgun (WGS) entry which is preliminary data.</text>
</comment>
<feature type="domain" description="XdhC Rossmann" evidence="1">
    <location>
        <begin position="77"/>
        <end position="219"/>
    </location>
</feature>
<gene>
    <name evidence="2" type="ORF">MHA02_37740</name>
</gene>
<keyword evidence="3" id="KW-1185">Reference proteome</keyword>
<evidence type="ECO:0000313" key="2">
    <source>
        <dbReference type="EMBL" id="GEP01387.1"/>
    </source>
</evidence>
<dbReference type="AlphaFoldDB" id="A0A512IUL2"/>
<dbReference type="PANTHER" id="PTHR30388">
    <property type="entry name" value="ALDEHYDE OXIDOREDUCTASE MOLYBDENUM COFACTOR ASSEMBLY PROTEIN"/>
    <property type="match status" value="1"/>
</dbReference>
<accession>A0A512IUL2</accession>
<name>A0A512IUL2_9HYPH</name>
<dbReference type="Gene3D" id="3.40.50.720">
    <property type="entry name" value="NAD(P)-binding Rossmann-like Domain"/>
    <property type="match status" value="1"/>
</dbReference>
<dbReference type="RefSeq" id="WP_147081638.1">
    <property type="nucleotide sequence ID" value="NZ_BJZT01000042.1"/>
</dbReference>
<evidence type="ECO:0000313" key="3">
    <source>
        <dbReference type="Proteomes" id="UP000321258"/>
    </source>
</evidence>
<dbReference type="OrthoDB" id="9815497at2"/>
<dbReference type="InterPro" id="IPR052698">
    <property type="entry name" value="MoCofactor_Util/Proc"/>
</dbReference>
<sequence>MKLDNLAALNAERDARRPAILVTDTADGSQRLVREAEFAADPLAEVFRERLLSGNSGLVEIDGRSLFLTVQVPPVRLLVIGAVHISQALCPMAEALELDVTVIDPRTAFATPERFPDVALLAEWPDDAFARIGTLDRYTALAALTHDPKIDDPSLIAALNADCFYVGALGSRKSHARRLERLGEAGLSPEATARIHGPIGLDIGAITPAEIAVSILAEVVATLRRDRIKGRTAGKPADCLRHDLDA</sequence>
<dbReference type="Pfam" id="PF13478">
    <property type="entry name" value="XdhC_C"/>
    <property type="match status" value="1"/>
</dbReference>
<protein>
    <recommendedName>
        <fullName evidence="1">XdhC Rossmann domain-containing protein</fullName>
    </recommendedName>
</protein>
<dbReference type="PANTHER" id="PTHR30388:SF4">
    <property type="entry name" value="MOLYBDENUM COFACTOR INSERTION CHAPERONE PAOD"/>
    <property type="match status" value="1"/>
</dbReference>
<proteinExistence type="predicted"/>